<reference evidence="17" key="1">
    <citation type="journal article" date="2016" name="Nat. Commun.">
        <title>The channel catfish genome sequence provides insights into the evolution of scale formation in teleosts.</title>
        <authorList>
            <person name="Liu Z."/>
            <person name="Liu S."/>
            <person name="Yao J."/>
            <person name="Bao L."/>
            <person name="Zhang J."/>
            <person name="Li Y."/>
            <person name="Jiang C."/>
            <person name="Sun L."/>
            <person name="Wang R."/>
            <person name="Zhang Y."/>
            <person name="Zhou T."/>
            <person name="Zeng Q."/>
            <person name="Fu Q."/>
            <person name="Gao S."/>
            <person name="Li N."/>
            <person name="Koren S."/>
            <person name="Jiang Y."/>
            <person name="Zimin A."/>
            <person name="Xu P."/>
            <person name="Phillippy A.M."/>
            <person name="Geng X."/>
            <person name="Song L."/>
            <person name="Sun F."/>
            <person name="Li C."/>
            <person name="Wang X."/>
            <person name="Chen A."/>
            <person name="Jin Y."/>
            <person name="Yuan Z."/>
            <person name="Yang Y."/>
            <person name="Tan S."/>
            <person name="Peatman E."/>
            <person name="Lu J."/>
            <person name="Qin Z."/>
            <person name="Dunham R."/>
            <person name="Li Z."/>
            <person name="Sonstegard T."/>
            <person name="Feng J."/>
            <person name="Danzmann R.G."/>
            <person name="Schroeder S."/>
            <person name="Scheffler B."/>
            <person name="Duke M.V."/>
            <person name="Ballard L."/>
            <person name="Kucuktas H."/>
            <person name="Kaltenboeck L."/>
            <person name="Liu H."/>
            <person name="Armbruster J."/>
            <person name="Xie Y."/>
            <person name="Kirby M.L."/>
            <person name="Tian Y."/>
            <person name="Flanagan M.E."/>
            <person name="Mu W."/>
            <person name="Waldbieser G.C."/>
        </authorList>
    </citation>
    <scope>NUCLEOTIDE SEQUENCE [LARGE SCALE GENOMIC DNA]</scope>
    <source>
        <strain evidence="17">SDA103</strain>
    </source>
</reference>
<name>A0A9F7RSQ1_ICTPU</name>
<dbReference type="OrthoDB" id="10003330at2759"/>
<feature type="region of interest" description="Disordered" evidence="14">
    <location>
        <begin position="681"/>
        <end position="719"/>
    </location>
</feature>
<feature type="region of interest" description="Disordered" evidence="14">
    <location>
        <begin position="168"/>
        <end position="216"/>
    </location>
</feature>
<evidence type="ECO:0000256" key="11">
    <source>
        <dbReference type="ARBA" id="ARBA00065039"/>
    </source>
</evidence>
<dbReference type="InterPro" id="IPR001660">
    <property type="entry name" value="SAM"/>
</dbReference>
<dbReference type="InterPro" id="IPR000198">
    <property type="entry name" value="RhoGAP_dom"/>
</dbReference>
<dbReference type="CTD" id="100005208"/>
<keyword evidence="8" id="KW-0007">Acetylation</keyword>
<dbReference type="Pfam" id="PF01852">
    <property type="entry name" value="START"/>
    <property type="match status" value="1"/>
</dbReference>
<evidence type="ECO:0000313" key="18">
    <source>
        <dbReference type="RefSeq" id="XP_053543118.1"/>
    </source>
</evidence>
<dbReference type="SUPFAM" id="SSF47769">
    <property type="entry name" value="SAM/Pointed domain"/>
    <property type="match status" value="1"/>
</dbReference>
<evidence type="ECO:0000259" key="15">
    <source>
        <dbReference type="PROSITE" id="PS50238"/>
    </source>
</evidence>
<keyword evidence="10" id="KW-0472">Membrane</keyword>
<proteinExistence type="predicted"/>
<feature type="region of interest" description="Disordered" evidence="14">
    <location>
        <begin position="1"/>
        <end position="20"/>
    </location>
</feature>
<keyword evidence="17" id="KW-1185">Reference proteome</keyword>
<keyword evidence="7" id="KW-0551">Lipid droplet</keyword>
<dbReference type="SUPFAM" id="SSF48350">
    <property type="entry name" value="GTPase activation domain, GAP"/>
    <property type="match status" value="1"/>
</dbReference>
<keyword evidence="9" id="KW-0496">Mitochondrion</keyword>
<evidence type="ECO:0000256" key="4">
    <source>
        <dbReference type="ARBA" id="ARBA00022468"/>
    </source>
</evidence>
<dbReference type="InterPro" id="IPR013761">
    <property type="entry name" value="SAM/pointed_sf"/>
</dbReference>
<evidence type="ECO:0000256" key="9">
    <source>
        <dbReference type="ARBA" id="ARBA00023128"/>
    </source>
</evidence>
<dbReference type="GO" id="GO:0005096">
    <property type="term" value="F:GTPase activator activity"/>
    <property type="evidence" value="ECO:0007669"/>
    <property type="project" value="UniProtKB-KW"/>
</dbReference>
<accession>A0A9F7RSQ1</accession>
<feature type="region of interest" description="Disordered" evidence="14">
    <location>
        <begin position="892"/>
        <end position="924"/>
    </location>
</feature>
<feature type="region of interest" description="Disordered" evidence="14">
    <location>
        <begin position="543"/>
        <end position="596"/>
    </location>
</feature>
<feature type="compositionally biased region" description="Basic and acidic residues" evidence="14">
    <location>
        <begin position="585"/>
        <end position="596"/>
    </location>
</feature>
<dbReference type="GO" id="GO:0007165">
    <property type="term" value="P:signal transduction"/>
    <property type="evidence" value="ECO:0007669"/>
    <property type="project" value="InterPro"/>
</dbReference>
<dbReference type="SUPFAM" id="SSF55961">
    <property type="entry name" value="Bet v1-like"/>
    <property type="match status" value="1"/>
</dbReference>
<evidence type="ECO:0000256" key="8">
    <source>
        <dbReference type="ARBA" id="ARBA00022990"/>
    </source>
</evidence>
<feature type="domain" description="START" evidence="16">
    <location>
        <begin position="1266"/>
        <end position="1434"/>
    </location>
</feature>
<dbReference type="CDD" id="cd04375">
    <property type="entry name" value="RhoGAP_DLC1"/>
    <property type="match status" value="1"/>
</dbReference>
<feature type="domain" description="Rho-GAP" evidence="15">
    <location>
        <begin position="1009"/>
        <end position="1215"/>
    </location>
</feature>
<dbReference type="Gene3D" id="1.10.555.10">
    <property type="entry name" value="Rho GTPase activation protein"/>
    <property type="match status" value="1"/>
</dbReference>
<dbReference type="SMART" id="SM00324">
    <property type="entry name" value="RhoGAP"/>
    <property type="match status" value="1"/>
</dbReference>
<evidence type="ECO:0000256" key="5">
    <source>
        <dbReference type="ARBA" id="ARBA00022490"/>
    </source>
</evidence>
<dbReference type="Pfam" id="PF00620">
    <property type="entry name" value="RhoGAP"/>
    <property type="match status" value="1"/>
</dbReference>
<feature type="region of interest" description="Disordered" evidence="14">
    <location>
        <begin position="273"/>
        <end position="321"/>
    </location>
</feature>
<keyword evidence="4" id="KW-0343">GTPase activation</keyword>
<evidence type="ECO:0000256" key="14">
    <source>
        <dbReference type="SAM" id="MobiDB-lite"/>
    </source>
</evidence>
<dbReference type="Gene3D" id="1.10.287.2070">
    <property type="match status" value="1"/>
</dbReference>
<dbReference type="PROSITE" id="PS50848">
    <property type="entry name" value="START"/>
    <property type="match status" value="1"/>
</dbReference>
<dbReference type="Proteomes" id="UP000221080">
    <property type="component" value="Chromosome 17"/>
</dbReference>
<dbReference type="SMART" id="SM00454">
    <property type="entry name" value="SAM"/>
    <property type="match status" value="1"/>
</dbReference>
<keyword evidence="6" id="KW-0597">Phosphoprotein</keyword>
<dbReference type="RefSeq" id="XP_053543118.1">
    <property type="nucleotide sequence ID" value="XM_053687143.1"/>
</dbReference>
<protein>
    <recommendedName>
        <fullName evidence="12">StAR-related lipid transfer protein 13</fullName>
    </recommendedName>
    <alternativeName>
        <fullName evidence="13">START domain-containing protein 13</fullName>
    </alternativeName>
</protein>
<feature type="compositionally biased region" description="Polar residues" evidence="14">
    <location>
        <begin position="193"/>
        <end position="208"/>
    </location>
</feature>
<evidence type="ECO:0000256" key="12">
    <source>
        <dbReference type="ARBA" id="ARBA00067490"/>
    </source>
</evidence>
<evidence type="ECO:0000256" key="1">
    <source>
        <dbReference type="ARBA" id="ARBA00004346"/>
    </source>
</evidence>
<dbReference type="GO" id="GO:0005811">
    <property type="term" value="C:lipid droplet"/>
    <property type="evidence" value="ECO:0007669"/>
    <property type="project" value="UniProtKB-SubCell"/>
</dbReference>
<dbReference type="GeneID" id="108277882"/>
<dbReference type="FunFam" id="3.30.530.20:FF:000009">
    <property type="entry name" value="StAR related lipid transfer domain containing 13"/>
    <property type="match status" value="1"/>
</dbReference>
<evidence type="ECO:0000256" key="10">
    <source>
        <dbReference type="ARBA" id="ARBA00023136"/>
    </source>
</evidence>
<evidence type="ECO:0000256" key="3">
    <source>
        <dbReference type="ARBA" id="ARBA00004502"/>
    </source>
</evidence>
<gene>
    <name evidence="18" type="primary">stard13b</name>
</gene>
<dbReference type="GO" id="GO:0031966">
    <property type="term" value="C:mitochondrial membrane"/>
    <property type="evidence" value="ECO:0007669"/>
    <property type="project" value="UniProtKB-SubCell"/>
</dbReference>
<evidence type="ECO:0000256" key="2">
    <source>
        <dbReference type="ARBA" id="ARBA00004496"/>
    </source>
</evidence>
<comment type="subunit">
    <text evidence="11">Homodimer. Interacts with TAX1BP1.</text>
</comment>
<feature type="compositionally biased region" description="Low complexity" evidence="14">
    <location>
        <begin position="681"/>
        <end position="706"/>
    </location>
</feature>
<evidence type="ECO:0000256" key="6">
    <source>
        <dbReference type="ARBA" id="ARBA00022553"/>
    </source>
</evidence>
<dbReference type="GO" id="GO:0008289">
    <property type="term" value="F:lipid binding"/>
    <property type="evidence" value="ECO:0007669"/>
    <property type="project" value="InterPro"/>
</dbReference>
<dbReference type="GO" id="GO:0030036">
    <property type="term" value="P:actin cytoskeleton organization"/>
    <property type="evidence" value="ECO:0007669"/>
    <property type="project" value="TreeGrafter"/>
</dbReference>
<feature type="compositionally biased region" description="Polar residues" evidence="14">
    <location>
        <begin position="11"/>
        <end position="20"/>
    </location>
</feature>
<evidence type="ECO:0000259" key="16">
    <source>
        <dbReference type="PROSITE" id="PS50848"/>
    </source>
</evidence>
<dbReference type="InterPro" id="IPR002913">
    <property type="entry name" value="START_lipid-bd_dom"/>
</dbReference>
<sequence length="1465" mass="163708">MEALSMVKQKGQPNSSKTPLTTMTFSVQKAEMDMNGDEPLRNTDVNAVSQANEICGKKWFCQSAEIKRRSILNQNSSNIYSLPPEQVCASQDNTVKMGSTPDLPKPTWDYETGKSVIENAFESQERWKVESKSERDLNGCYQCRYPSPEDDHNPFASDVQIVNSHDVDTVAPSKDVTSSTLHRNSPCPHRKSSTTSAKPLPVPSSSNGGAERPRIIKHKPSSITFADYDCTSALNQGVHESSDCGESSSEEDDDDDVFTEMTQISEILPGCRHRRTVRRKGTVGGGGEQHNGNGDPDSEVRLGTSTGYEAEEENSSREESPLVLLSPWSESMNQLMKRLDQLNLDIEEALSTGSSPSDTPCTTRRQPINAKAFHQSTTAWGTEGNQTLNNNRIARGPSWKECHGQDIVLPNSSSVTRARPRKTEMSTKRRHGGAEIEAKEACEWLRAAGFPQYAQLFEDSQFPIDITPVKKDHDFLDKDLVEPLCRRLNTLNKCASMKLDVNLPKKKSEDSDSDDLFAISDKWTFEWSSRRWSRLLDEAGPREPVEESVLRATPSSESVLTDLSEPDVSSLHSESSSGSAGVRAHSGDDSDGSRRACSDSNAMLKLGIAHHSSDHPCYSSLPVKHGKLGRMRAKDFLRRMETLRSHEAAENGRRTLVISAPILQHEPQALKALQCVEINGHGVSSSHSSSEGSSSQSGGSTVSTPSLKERKTHRAEHKRSGMYLDDLDVFSGIVQGKRNEFRSYEDLVVHIPKDHKPGTFPKALSIESLSPTATPLSMALEAQRQPSMKEHRPVTQCCSRGSRVSIYDNVPGSHLYASTGDLIDLEKEDLFPHLDDILQHVNGLQQIVDHWSKNVLPTGESVEKGKVEQDGNMQSSSNITLDLEGHSVLEGQVTPSDGERDGVSLNETESTGIRERRDSGVGASLTRPNRLRWPSFQISNRLSHSVASLQITNQSAGQLSLLQRFSLLRLTAIMEKYSMSNKHGWTWSVPKFMKRMKVPDYKDKNVFGVPLIVHVQRFGQPLPLGLQQALRYLRSQCLDQVGLFRKSGVKSRIQALRQMNENSPEDVNYEDQSAYDVADMVKQFFRDLPEPLLTSKLGETFLHIYQYVPKDQRLQAVQAAIMLMSDENREVLQTLLCFLSDVTSSVQENQMTPMNIAVCLAPSLFHLNILKKENLCPRTMQKKYATGRPDQKDLNENLAATQGLAHMITECNRLFEIPHEMVTQSRNSYVEADLQAPTLEDLCKQQQHEEEEEDEGSWPVHLDSRLQGLLKEARDKAKGWVSCQSSNNTELAYKKVGDGNPLRRWRVSVEVEAPPSVVLNRVLRERHLWDVDLLQWRVCEVLDKQTEVFQYVLNRMPPHPSRDFVVLRSWRTDLPRGACSLVSVSIEHDECPLVGGVRGVVLESGYLLEPCGSGKSRLTHICRVDLKGRTPEWYNKAFGHLCAAEAARIRNSFQPIHADGPETKI</sequence>
<comment type="subcellular location">
    <subcellularLocation>
        <location evidence="2">Cytoplasm</location>
    </subcellularLocation>
    <subcellularLocation>
        <location evidence="3">Lipid droplet</location>
    </subcellularLocation>
    <subcellularLocation>
        <location evidence="1">Mitochondrion membrane</location>
        <topology evidence="1">Peripheral membrane protein</topology>
        <orientation evidence="1">Cytoplasmic side</orientation>
    </subcellularLocation>
</comment>
<keyword evidence="5" id="KW-0963">Cytoplasm</keyword>
<dbReference type="FunFam" id="1.10.287.2070:FF:000001">
    <property type="entry name" value="StAR-related lipid transfer domain-containing 13"/>
    <property type="match status" value="1"/>
</dbReference>
<dbReference type="InterPro" id="IPR023393">
    <property type="entry name" value="START-like_dom_sf"/>
</dbReference>
<evidence type="ECO:0000313" key="17">
    <source>
        <dbReference type="Proteomes" id="UP000221080"/>
    </source>
</evidence>
<organism evidence="17 18">
    <name type="scientific">Ictalurus punctatus</name>
    <name type="common">Channel catfish</name>
    <name type="synonym">Silurus punctatus</name>
    <dbReference type="NCBI Taxonomy" id="7998"/>
    <lineage>
        <taxon>Eukaryota</taxon>
        <taxon>Metazoa</taxon>
        <taxon>Chordata</taxon>
        <taxon>Craniata</taxon>
        <taxon>Vertebrata</taxon>
        <taxon>Euteleostomi</taxon>
        <taxon>Actinopterygii</taxon>
        <taxon>Neopterygii</taxon>
        <taxon>Teleostei</taxon>
        <taxon>Ostariophysi</taxon>
        <taxon>Siluriformes</taxon>
        <taxon>Ictaluridae</taxon>
        <taxon>Ictalurus</taxon>
    </lineage>
</organism>
<evidence type="ECO:0000256" key="7">
    <source>
        <dbReference type="ARBA" id="ARBA00022677"/>
    </source>
</evidence>
<dbReference type="PROSITE" id="PS50238">
    <property type="entry name" value="RHOGAP"/>
    <property type="match status" value="1"/>
</dbReference>
<dbReference type="PANTHER" id="PTHR12659:SF6">
    <property type="entry name" value="STAR-RELATED LIPID TRANSFER PROTEIN 13"/>
    <property type="match status" value="1"/>
</dbReference>
<feature type="compositionally biased region" description="Low complexity" evidence="14">
    <location>
        <begin position="566"/>
        <end position="579"/>
    </location>
</feature>
<dbReference type="CDD" id="cd09592">
    <property type="entry name" value="SAM_DLC2"/>
    <property type="match status" value="1"/>
</dbReference>
<dbReference type="FunFam" id="1.10.555.10:FF:000007">
    <property type="entry name" value="rho GTPase-activating protein 7 isoform X2"/>
    <property type="match status" value="1"/>
</dbReference>
<dbReference type="InterPro" id="IPR008936">
    <property type="entry name" value="Rho_GTPase_activation_prot"/>
</dbReference>
<dbReference type="Pfam" id="PF07647">
    <property type="entry name" value="SAM_2"/>
    <property type="match status" value="1"/>
</dbReference>
<dbReference type="Gene3D" id="3.30.530.20">
    <property type="match status" value="1"/>
</dbReference>
<dbReference type="SMART" id="SM00234">
    <property type="entry name" value="START"/>
    <property type="match status" value="1"/>
</dbReference>
<dbReference type="PANTHER" id="PTHR12659">
    <property type="entry name" value="RHO-TYPE GTPASE ACTIVATING PROTEIN"/>
    <property type="match status" value="1"/>
</dbReference>
<dbReference type="GO" id="GO:0035023">
    <property type="term" value="P:regulation of Rho protein signal transduction"/>
    <property type="evidence" value="ECO:0007669"/>
    <property type="project" value="TreeGrafter"/>
</dbReference>
<reference evidence="18" key="2">
    <citation type="submission" date="2025-08" db="UniProtKB">
        <authorList>
            <consortium name="RefSeq"/>
        </authorList>
    </citation>
    <scope>IDENTIFICATION</scope>
    <source>
        <tissue evidence="18">Blood</tissue>
    </source>
</reference>
<evidence type="ECO:0000256" key="13">
    <source>
        <dbReference type="ARBA" id="ARBA00076865"/>
    </source>
</evidence>